<comment type="caution">
    <text evidence="2">The sequence shown here is derived from an EMBL/GenBank/DDBJ whole genome shotgun (WGS) entry which is preliminary data.</text>
</comment>
<reference evidence="2 3" key="1">
    <citation type="submission" date="2019-08" db="EMBL/GenBank/DDBJ databases">
        <title>Bradyrhizobium hipponensis sp. nov., a rhizobium isolated from a Lupinus angustifolius root nodule in Tunisia.</title>
        <authorList>
            <person name="Off K."/>
            <person name="Rejili M."/>
            <person name="Mars M."/>
            <person name="Brachmann A."/>
            <person name="Marin M."/>
        </authorList>
    </citation>
    <scope>NUCLEOTIDE SEQUENCE [LARGE SCALE GENOMIC DNA]</scope>
    <source>
        <strain evidence="3">aSej3</strain>
    </source>
</reference>
<dbReference type="AlphaFoldDB" id="A0A5S4YLB9"/>
<gene>
    <name evidence="2" type="ORF">FXV83_22490</name>
</gene>
<dbReference type="RefSeq" id="WP_148741567.1">
    <property type="nucleotide sequence ID" value="NZ_VSTH01000078.1"/>
</dbReference>
<evidence type="ECO:0000313" key="3">
    <source>
        <dbReference type="Proteomes" id="UP000324797"/>
    </source>
</evidence>
<evidence type="ECO:0000313" key="2">
    <source>
        <dbReference type="EMBL" id="TYO64155.1"/>
    </source>
</evidence>
<dbReference type="Proteomes" id="UP000324797">
    <property type="component" value="Unassembled WGS sequence"/>
</dbReference>
<protein>
    <submittedName>
        <fullName evidence="2">Uncharacterized protein</fullName>
    </submittedName>
</protein>
<feature type="region of interest" description="Disordered" evidence="1">
    <location>
        <begin position="1"/>
        <end position="20"/>
    </location>
</feature>
<dbReference type="EMBL" id="VSTH01000078">
    <property type="protein sequence ID" value="TYO64155.1"/>
    <property type="molecule type" value="Genomic_DNA"/>
</dbReference>
<name>A0A5S4YLB9_9BRAD</name>
<sequence>MAEHNDEAVSEGGPGRPANLSEWFDPWLSKLIEDPNKIPNVMLLCGYATNSPDEKAIRVFCDPQLLWCVDVPKDAILHREGCPTSASPLGGSYLWIDRGAWSSCRTYRRQC</sequence>
<accession>A0A5S4YLB9</accession>
<proteinExistence type="predicted"/>
<organism evidence="2 3">
    <name type="scientific">Bradyrhizobium hipponense</name>
    <dbReference type="NCBI Taxonomy" id="2605638"/>
    <lineage>
        <taxon>Bacteria</taxon>
        <taxon>Pseudomonadati</taxon>
        <taxon>Pseudomonadota</taxon>
        <taxon>Alphaproteobacteria</taxon>
        <taxon>Hyphomicrobiales</taxon>
        <taxon>Nitrobacteraceae</taxon>
        <taxon>Bradyrhizobium</taxon>
    </lineage>
</organism>
<evidence type="ECO:0000256" key="1">
    <source>
        <dbReference type="SAM" id="MobiDB-lite"/>
    </source>
</evidence>
<keyword evidence="3" id="KW-1185">Reference proteome</keyword>